<dbReference type="SMART" id="SM00421">
    <property type="entry name" value="HTH_LUXR"/>
    <property type="match status" value="1"/>
</dbReference>
<dbReference type="CDD" id="cd06170">
    <property type="entry name" value="LuxR_C_like"/>
    <property type="match status" value="1"/>
</dbReference>
<accession>A0A379DBB5</accession>
<dbReference type="RefSeq" id="WP_004820578.1">
    <property type="nucleotide sequence ID" value="NZ_UGTH01000001.1"/>
</dbReference>
<dbReference type="PRINTS" id="PR00038">
    <property type="entry name" value="HTHLUXR"/>
</dbReference>
<proteinExistence type="predicted"/>
<keyword evidence="1" id="KW-0238">DNA-binding</keyword>
<dbReference type="GO" id="GO:0006355">
    <property type="term" value="P:regulation of DNA-templated transcription"/>
    <property type="evidence" value="ECO:0007669"/>
    <property type="project" value="InterPro"/>
</dbReference>
<dbReference type="InterPro" id="IPR000792">
    <property type="entry name" value="Tscrpt_reg_LuxR_C"/>
</dbReference>
<dbReference type="Pfam" id="PF00196">
    <property type="entry name" value="GerE"/>
    <property type="match status" value="1"/>
</dbReference>
<dbReference type="Gene3D" id="1.10.10.10">
    <property type="entry name" value="Winged helix-like DNA-binding domain superfamily/Winged helix DNA-binding domain"/>
    <property type="match status" value="1"/>
</dbReference>
<name>A0A379DBB5_9FIRM</name>
<dbReference type="AlphaFoldDB" id="A0A379DBB5"/>
<organism evidence="3 4">
    <name type="scientific">Peptoniphilus indolicus</name>
    <dbReference type="NCBI Taxonomy" id="33030"/>
    <lineage>
        <taxon>Bacteria</taxon>
        <taxon>Bacillati</taxon>
        <taxon>Bacillota</taxon>
        <taxon>Tissierellia</taxon>
        <taxon>Tissierellales</taxon>
        <taxon>Peptoniphilaceae</taxon>
        <taxon>Peptoniphilus</taxon>
    </lineage>
</organism>
<dbReference type="EMBL" id="UGTH01000001">
    <property type="protein sequence ID" value="SUB75090.1"/>
    <property type="molecule type" value="Genomic_DNA"/>
</dbReference>
<protein>
    <submittedName>
        <fullName evidence="3">Nitrogen regulation protein C</fullName>
    </submittedName>
</protein>
<evidence type="ECO:0000313" key="4">
    <source>
        <dbReference type="Proteomes" id="UP000254777"/>
    </source>
</evidence>
<gene>
    <name evidence="3" type="primary">nreC</name>
    <name evidence="3" type="ORF">NCTC11088_00875</name>
</gene>
<dbReference type="PROSITE" id="PS50043">
    <property type="entry name" value="HTH_LUXR_2"/>
    <property type="match status" value="1"/>
</dbReference>
<dbReference type="InterPro" id="IPR036388">
    <property type="entry name" value="WH-like_DNA-bd_sf"/>
</dbReference>
<dbReference type="PANTHER" id="PTHR43214">
    <property type="entry name" value="TWO-COMPONENT RESPONSE REGULATOR"/>
    <property type="match status" value="1"/>
</dbReference>
<evidence type="ECO:0000313" key="3">
    <source>
        <dbReference type="EMBL" id="SUB75090.1"/>
    </source>
</evidence>
<dbReference type="SUPFAM" id="SSF46894">
    <property type="entry name" value="C-terminal effector domain of the bipartite response regulators"/>
    <property type="match status" value="1"/>
</dbReference>
<sequence length="173" mass="20034">MKVYVQIKEELLKKGIEQTCIENSFEIVETLTEDAILISDKIIDHKKQVTIFEDYRQAFLSTATVKLCRNVTVGELIKAIREANIGGKYIQKALEDSFIEFNQTKVEMGMLNARENILISKIIEGMSNREIGKALYLSEKTVKNNLTELYKKLNVKNRREIIKKCKFLLTENR</sequence>
<dbReference type="InterPro" id="IPR039420">
    <property type="entry name" value="WalR-like"/>
</dbReference>
<dbReference type="Proteomes" id="UP000254777">
    <property type="component" value="Unassembled WGS sequence"/>
</dbReference>
<evidence type="ECO:0000256" key="1">
    <source>
        <dbReference type="ARBA" id="ARBA00023125"/>
    </source>
</evidence>
<reference evidence="3 4" key="1">
    <citation type="submission" date="2018-06" db="EMBL/GenBank/DDBJ databases">
        <authorList>
            <consortium name="Pathogen Informatics"/>
            <person name="Doyle S."/>
        </authorList>
    </citation>
    <scope>NUCLEOTIDE SEQUENCE [LARGE SCALE GENOMIC DNA]</scope>
    <source>
        <strain evidence="3 4">NCTC11088</strain>
    </source>
</reference>
<dbReference type="InterPro" id="IPR016032">
    <property type="entry name" value="Sig_transdc_resp-reg_C-effctor"/>
</dbReference>
<evidence type="ECO:0000259" key="2">
    <source>
        <dbReference type="PROSITE" id="PS50043"/>
    </source>
</evidence>
<feature type="domain" description="HTH luxR-type" evidence="2">
    <location>
        <begin position="104"/>
        <end position="169"/>
    </location>
</feature>
<dbReference type="GO" id="GO:0003677">
    <property type="term" value="F:DNA binding"/>
    <property type="evidence" value="ECO:0007669"/>
    <property type="project" value="UniProtKB-KW"/>
</dbReference>